<gene>
    <name evidence="4 7" type="primary">kynU</name>
    <name evidence="7" type="ORF">ETU37_07030</name>
</gene>
<comment type="pathway">
    <text evidence="4 6">Cofactor biosynthesis; NAD(+) biosynthesis; quinolinate from L-kynurenine: step 2/3.</text>
</comment>
<feature type="binding site" evidence="4">
    <location>
        <position position="108"/>
    </location>
    <ligand>
        <name>pyridoxal 5'-phosphate</name>
        <dbReference type="ChEBI" id="CHEBI:597326"/>
    </ligand>
</feature>
<dbReference type="InterPro" id="IPR015424">
    <property type="entry name" value="PyrdxlP-dep_Trfase"/>
</dbReference>
<dbReference type="GO" id="GO:0019805">
    <property type="term" value="P:quinolinate biosynthetic process"/>
    <property type="evidence" value="ECO:0007669"/>
    <property type="project" value="UniProtKB-UniRule"/>
</dbReference>
<evidence type="ECO:0000256" key="6">
    <source>
        <dbReference type="PIRNR" id="PIRNR038800"/>
    </source>
</evidence>
<feature type="binding site" evidence="4">
    <location>
        <position position="205"/>
    </location>
    <ligand>
        <name>pyridoxal 5'-phosphate</name>
        <dbReference type="ChEBI" id="CHEBI:597326"/>
    </ligand>
</feature>
<feature type="binding site" evidence="4">
    <location>
        <position position="286"/>
    </location>
    <ligand>
        <name>pyridoxal 5'-phosphate</name>
        <dbReference type="ChEBI" id="CHEBI:597326"/>
    </ligand>
</feature>
<dbReference type="PANTHER" id="PTHR14084:SF0">
    <property type="entry name" value="KYNURENINASE"/>
    <property type="match status" value="1"/>
</dbReference>
<dbReference type="OrthoDB" id="9812626at2"/>
<feature type="binding site" evidence="4">
    <location>
        <position position="176"/>
    </location>
    <ligand>
        <name>pyridoxal 5'-phosphate</name>
        <dbReference type="ChEBI" id="CHEBI:597326"/>
    </ligand>
</feature>
<dbReference type="Pfam" id="PF22580">
    <property type="entry name" value="KYNU_C"/>
    <property type="match status" value="1"/>
</dbReference>
<comment type="pathway">
    <text evidence="4 6">Amino-acid degradation; L-kynurenine degradation; L-alanine and anthranilate from L-kynurenine: step 1/1.</text>
</comment>
<evidence type="ECO:0000256" key="3">
    <source>
        <dbReference type="ARBA" id="ARBA00022898"/>
    </source>
</evidence>
<dbReference type="GO" id="GO:0030429">
    <property type="term" value="F:kynureninase activity"/>
    <property type="evidence" value="ECO:0007669"/>
    <property type="project" value="UniProtKB-UniRule"/>
</dbReference>
<dbReference type="Proteomes" id="UP000291189">
    <property type="component" value="Unassembled WGS sequence"/>
</dbReference>
<comment type="similarity">
    <text evidence="4 6">Belongs to the kynureninase family.</text>
</comment>
<dbReference type="GO" id="GO:0005737">
    <property type="term" value="C:cytoplasm"/>
    <property type="evidence" value="ECO:0007669"/>
    <property type="project" value="UniProtKB-UniRule"/>
</dbReference>
<dbReference type="HAMAP" id="MF_01970">
    <property type="entry name" value="Kynureninase"/>
    <property type="match status" value="1"/>
</dbReference>
<evidence type="ECO:0000256" key="1">
    <source>
        <dbReference type="ARBA" id="ARBA00022642"/>
    </source>
</evidence>
<evidence type="ECO:0000256" key="4">
    <source>
        <dbReference type="HAMAP-Rule" id="MF_01970"/>
    </source>
</evidence>
<comment type="catalytic activity">
    <reaction evidence="4 6">
        <text>L-kynurenine + H2O = anthranilate + L-alanine + H(+)</text>
        <dbReference type="Rhea" id="RHEA:16813"/>
        <dbReference type="ChEBI" id="CHEBI:15377"/>
        <dbReference type="ChEBI" id="CHEBI:15378"/>
        <dbReference type="ChEBI" id="CHEBI:16567"/>
        <dbReference type="ChEBI" id="CHEBI:57959"/>
        <dbReference type="ChEBI" id="CHEBI:57972"/>
        <dbReference type="EC" id="3.7.1.3"/>
    </reaction>
</comment>
<dbReference type="SUPFAM" id="SSF53383">
    <property type="entry name" value="PLP-dependent transferases"/>
    <property type="match status" value="1"/>
</dbReference>
<feature type="binding site" evidence="4">
    <location>
        <position position="208"/>
    </location>
    <ligand>
        <name>pyridoxal 5'-phosphate</name>
        <dbReference type="ChEBI" id="CHEBI:597326"/>
    </ligand>
</feature>
<proteinExistence type="inferred from homology"/>
<comment type="caution">
    <text evidence="7">The sequence shown here is derived from an EMBL/GenBank/DDBJ whole genome shotgun (WGS) entry which is preliminary data.</text>
</comment>
<dbReference type="RefSeq" id="WP_129986541.1">
    <property type="nucleotide sequence ID" value="NZ_SDPU01000020.1"/>
</dbReference>
<dbReference type="EC" id="3.7.1.3" evidence="4 5"/>
<dbReference type="InterPro" id="IPR015421">
    <property type="entry name" value="PyrdxlP-dep_Trfase_major"/>
</dbReference>
<keyword evidence="2 4" id="KW-0378">Hydrolase</keyword>
<feature type="binding site" evidence="4">
    <location>
        <position position="109"/>
    </location>
    <ligand>
        <name>pyridoxal 5'-phosphate</name>
        <dbReference type="ChEBI" id="CHEBI:597326"/>
    </ligand>
</feature>
<evidence type="ECO:0000313" key="8">
    <source>
        <dbReference type="Proteomes" id="UP000291189"/>
    </source>
</evidence>
<keyword evidence="1 4" id="KW-0662">Pyridine nucleotide biosynthesis</keyword>
<keyword evidence="3 4" id="KW-0663">Pyridoxal phosphate</keyword>
<feature type="binding site" evidence="4">
    <location>
        <position position="260"/>
    </location>
    <ligand>
        <name>pyridoxal 5'-phosphate</name>
        <dbReference type="ChEBI" id="CHEBI:597326"/>
    </ligand>
</feature>
<dbReference type="InterPro" id="IPR010111">
    <property type="entry name" value="Kynureninase"/>
</dbReference>
<comment type="catalytic activity">
    <reaction evidence="6">
        <text>3-hydroxy-L-kynurenine + H2O = 3-hydroxyanthranilate + L-alanine + H(+)</text>
        <dbReference type="Rhea" id="RHEA:25143"/>
        <dbReference type="ChEBI" id="CHEBI:15377"/>
        <dbReference type="ChEBI" id="CHEBI:15378"/>
        <dbReference type="ChEBI" id="CHEBI:36559"/>
        <dbReference type="ChEBI" id="CHEBI:57972"/>
        <dbReference type="ChEBI" id="CHEBI:58125"/>
        <dbReference type="EC" id="3.7.1.3"/>
    </reaction>
</comment>
<dbReference type="GO" id="GO:0097053">
    <property type="term" value="P:L-kynurenine catabolic process"/>
    <property type="evidence" value="ECO:0007669"/>
    <property type="project" value="UniProtKB-UniRule"/>
</dbReference>
<feature type="binding site" evidence="4">
    <location>
        <begin position="136"/>
        <end position="139"/>
    </location>
    <ligand>
        <name>pyridoxal 5'-phosphate</name>
        <dbReference type="ChEBI" id="CHEBI:597326"/>
    </ligand>
</feature>
<dbReference type="GO" id="GO:0043420">
    <property type="term" value="P:anthranilate metabolic process"/>
    <property type="evidence" value="ECO:0007669"/>
    <property type="project" value="TreeGrafter"/>
</dbReference>
<protein>
    <recommendedName>
        <fullName evidence="4 5">Kynureninase</fullName>
        <ecNumber evidence="4 5">3.7.1.3</ecNumber>
    </recommendedName>
    <alternativeName>
        <fullName evidence="4">L-kynurenine hydrolase</fullName>
    </alternativeName>
</protein>
<dbReference type="UniPathway" id="UPA00253">
    <property type="reaction ID" value="UER00329"/>
</dbReference>
<evidence type="ECO:0000256" key="5">
    <source>
        <dbReference type="NCBIfam" id="TIGR01814"/>
    </source>
</evidence>
<dbReference type="GO" id="GO:0009435">
    <property type="term" value="P:NAD+ biosynthetic process"/>
    <property type="evidence" value="ECO:0007669"/>
    <property type="project" value="UniProtKB-UniRule"/>
</dbReference>
<evidence type="ECO:0000256" key="2">
    <source>
        <dbReference type="ARBA" id="ARBA00022801"/>
    </source>
</evidence>
<sequence length="419" mass="44576">MTDPSPLSRDTALALDAADPLRTEGRHGDPADLFDLPDGVVYLDGNSLGALPRAVAPHLARVVGDEWGRGLISSWNDADWINLPARVGAKIAALIGVPSSDVHVGDSTTVLLFKTMVAASRLRPGRRTVVVEPTTFPTDGYVAAGVAELLGLEVRWCDPADPVAALDDDVALLALTHVDFRSGAMYDLPGITAAAHDAGALVQWDLCHSAGAVPVDLAGADADLAVGCTYKYLNGGPGSPAYAYVAERLQGELRQPITGWMGHATPFEMQRDHVPADGVRRMASGTPPVLALSALDAALSVFDDVDPAALRATSLSLTDLFIRLVEARLGDTFEVITPREHARRGSQVSLRHPEAYGVVQALIARGVVGDFRTPDVARFGFAPLYVTHADVWDAVEHLVTVMTGEEHLDPAYRVRNLVT</sequence>
<dbReference type="Gene3D" id="3.40.640.10">
    <property type="entry name" value="Type I PLP-dependent aspartate aminotransferase-like (Major domain)"/>
    <property type="match status" value="1"/>
</dbReference>
<accession>A0A4Q5J2G4</accession>
<dbReference type="PANTHER" id="PTHR14084">
    <property type="entry name" value="KYNURENINASE"/>
    <property type="match status" value="1"/>
</dbReference>
<reference evidence="7 8" key="1">
    <citation type="submission" date="2019-01" db="EMBL/GenBank/DDBJ databases">
        <title>Nocardioides guangzhouensis sp. nov., an actinobacterium isolated from soil.</title>
        <authorList>
            <person name="Fu Y."/>
            <person name="Cai Y."/>
            <person name="Lin Z."/>
            <person name="Chen P."/>
        </authorList>
    </citation>
    <scope>NUCLEOTIDE SEQUENCE [LARGE SCALE GENOMIC DNA]</scope>
    <source>
        <strain evidence="7 8">NBRC 105384</strain>
    </source>
</reference>
<comment type="cofactor">
    <cofactor evidence="4 6">
        <name>pyridoxal 5'-phosphate</name>
        <dbReference type="ChEBI" id="CHEBI:597326"/>
    </cofactor>
</comment>
<dbReference type="PIRSF" id="PIRSF038800">
    <property type="entry name" value="KYNU"/>
    <property type="match status" value="1"/>
</dbReference>
<evidence type="ECO:0000313" key="7">
    <source>
        <dbReference type="EMBL" id="RYU12722.1"/>
    </source>
</evidence>
<comment type="function">
    <text evidence="4 6">Catalyzes the cleavage of L-kynurenine (L-Kyn) and L-3-hydroxykynurenine (L-3OHKyn) into anthranilic acid (AA) and 3-hydroxyanthranilic acid (3-OHAA), respectively.</text>
</comment>
<keyword evidence="8" id="KW-1185">Reference proteome</keyword>
<feature type="binding site" evidence="4">
    <location>
        <position position="230"/>
    </location>
    <ligand>
        <name>pyridoxal 5'-phosphate</name>
        <dbReference type="ChEBI" id="CHEBI:597326"/>
    </ligand>
</feature>
<feature type="modified residue" description="N6-(pyridoxal phosphate)lysine" evidence="4">
    <location>
        <position position="231"/>
    </location>
</feature>
<organism evidence="7 8">
    <name type="scientific">Nocardioides iriomotensis</name>
    <dbReference type="NCBI Taxonomy" id="715784"/>
    <lineage>
        <taxon>Bacteria</taxon>
        <taxon>Bacillati</taxon>
        <taxon>Actinomycetota</taxon>
        <taxon>Actinomycetes</taxon>
        <taxon>Propionibacteriales</taxon>
        <taxon>Nocardioidaceae</taxon>
        <taxon>Nocardioides</taxon>
    </lineage>
</organism>
<dbReference type="NCBIfam" id="TIGR01814">
    <property type="entry name" value="kynureninase"/>
    <property type="match status" value="1"/>
</dbReference>
<dbReference type="EMBL" id="SDPU01000020">
    <property type="protein sequence ID" value="RYU12722.1"/>
    <property type="molecule type" value="Genomic_DNA"/>
</dbReference>
<dbReference type="UniPathway" id="UPA00334">
    <property type="reaction ID" value="UER00455"/>
</dbReference>
<dbReference type="GO" id="GO:0019441">
    <property type="term" value="P:L-tryptophan catabolic process to kynurenine"/>
    <property type="evidence" value="ECO:0007669"/>
    <property type="project" value="TreeGrafter"/>
</dbReference>
<dbReference type="Gene3D" id="3.90.1150.10">
    <property type="entry name" value="Aspartate Aminotransferase, domain 1"/>
    <property type="match status" value="1"/>
</dbReference>
<dbReference type="InterPro" id="IPR015422">
    <property type="entry name" value="PyrdxlP-dep_Trfase_small"/>
</dbReference>
<name>A0A4Q5J2G4_9ACTN</name>
<comment type="subunit">
    <text evidence="4 6">Homodimer.</text>
</comment>
<dbReference type="GO" id="GO:0030170">
    <property type="term" value="F:pyridoxal phosphate binding"/>
    <property type="evidence" value="ECO:0007669"/>
    <property type="project" value="UniProtKB-UniRule"/>
</dbReference>
<dbReference type="AlphaFoldDB" id="A0A4Q5J2G4"/>